<dbReference type="InterPro" id="IPR036013">
    <property type="entry name" value="Band_7/SPFH_dom_sf"/>
</dbReference>
<dbReference type="Gene3D" id="3.30.479.30">
    <property type="entry name" value="Band 7 domain"/>
    <property type="match status" value="1"/>
</dbReference>
<dbReference type="SUPFAM" id="SSF117892">
    <property type="entry name" value="Band 7/SPFH domain"/>
    <property type="match status" value="1"/>
</dbReference>
<sequence length="299" mass="32340">MNVNQKSGSSVIGTDEQIISGTNGWLMLMVLLPAILFAVFLVATPGGPVKLIAGTALLTVALFCCKGLFTLEPNQAAVMVFFGSYAGTVNASGFFWVNPFYNRTRVSLRINNWNTPVLKVNDERGSPIEIAAVIAWRVQDTARAVFDVESTLNYLQIQSESAVRQVASSHAYDAAEGGQRKSLRTDLDAIAALLRDSIQQHVEVAGIVIEEAKIAHLAYAPEIANAMLRRQQAEAVVQARQKLVDGAVGMVEVALKNLEDKKIVTLTPDQRAVLVTNMMTVLLSESGAQPVIQMAQSTQ</sequence>
<evidence type="ECO:0000313" key="4">
    <source>
        <dbReference type="EMBL" id="PTQ76965.1"/>
    </source>
</evidence>
<evidence type="ECO:0000256" key="2">
    <source>
        <dbReference type="SAM" id="Phobius"/>
    </source>
</evidence>
<name>A0A2T5HZF5_9PROT</name>
<accession>A0A2T5HZF5</accession>
<dbReference type="PANTHER" id="PTHR43446">
    <property type="entry name" value="MEMBRANE PROTEIN-RELATED"/>
    <property type="match status" value="1"/>
</dbReference>
<feature type="transmembrane region" description="Helical" evidence="2">
    <location>
        <begin position="75"/>
        <end position="97"/>
    </location>
</feature>
<protein>
    <submittedName>
        <fullName evidence="4">SPFH domain/Band 7 family protein</fullName>
    </submittedName>
</protein>
<dbReference type="Proteomes" id="UP000244128">
    <property type="component" value="Unassembled WGS sequence"/>
</dbReference>
<proteinExistence type="predicted"/>
<feature type="domain" description="Band 7" evidence="3">
    <location>
        <begin position="66"/>
        <end position="231"/>
    </location>
</feature>
<keyword evidence="2" id="KW-0472">Membrane</keyword>
<dbReference type="AlphaFoldDB" id="A0A2T5HZF5"/>
<comment type="subcellular location">
    <subcellularLocation>
        <location evidence="1">Membrane</location>
        <topology evidence="1">Single-pass membrane protein</topology>
    </subcellularLocation>
</comment>
<reference evidence="4 5" key="1">
    <citation type="submission" date="2018-04" db="EMBL/GenBank/DDBJ databases">
        <title>Active sludge and wastewater microbial communities from Klosterneuburg, Austria.</title>
        <authorList>
            <person name="Wagner M."/>
        </authorList>
    </citation>
    <scope>NUCLEOTIDE SEQUENCE [LARGE SCALE GENOMIC DNA]</scope>
    <source>
        <strain evidence="4 5">Nm49</strain>
    </source>
</reference>
<keyword evidence="2" id="KW-0812">Transmembrane</keyword>
<evidence type="ECO:0000313" key="5">
    <source>
        <dbReference type="Proteomes" id="UP000244128"/>
    </source>
</evidence>
<dbReference type="EMBL" id="QAOI01000011">
    <property type="protein sequence ID" value="PTQ76965.1"/>
    <property type="molecule type" value="Genomic_DNA"/>
</dbReference>
<evidence type="ECO:0000256" key="1">
    <source>
        <dbReference type="ARBA" id="ARBA00004167"/>
    </source>
</evidence>
<feature type="transmembrane region" description="Helical" evidence="2">
    <location>
        <begin position="51"/>
        <end position="69"/>
    </location>
</feature>
<keyword evidence="2" id="KW-1133">Transmembrane helix</keyword>
<comment type="caution">
    <text evidence="4">The sequence shown here is derived from an EMBL/GenBank/DDBJ whole genome shotgun (WGS) entry which is preliminary data.</text>
</comment>
<dbReference type="GO" id="GO:0016020">
    <property type="term" value="C:membrane"/>
    <property type="evidence" value="ECO:0007669"/>
    <property type="project" value="UniProtKB-SubCell"/>
</dbReference>
<organism evidence="4 5">
    <name type="scientific">Nitrosomonas oligotropha</name>
    <dbReference type="NCBI Taxonomy" id="42354"/>
    <lineage>
        <taxon>Bacteria</taxon>
        <taxon>Pseudomonadati</taxon>
        <taxon>Pseudomonadota</taxon>
        <taxon>Betaproteobacteria</taxon>
        <taxon>Nitrosomonadales</taxon>
        <taxon>Nitrosomonadaceae</taxon>
        <taxon>Nitrosomonas</taxon>
    </lineage>
</organism>
<dbReference type="SMART" id="SM00244">
    <property type="entry name" value="PHB"/>
    <property type="match status" value="1"/>
</dbReference>
<evidence type="ECO:0000259" key="3">
    <source>
        <dbReference type="SMART" id="SM00244"/>
    </source>
</evidence>
<feature type="transmembrane region" description="Helical" evidence="2">
    <location>
        <begin position="25"/>
        <end position="44"/>
    </location>
</feature>
<dbReference type="PANTHER" id="PTHR43446:SF1">
    <property type="entry name" value="BAND 7 DOMAIN-CONTAINING PROTEIN"/>
    <property type="match status" value="1"/>
</dbReference>
<dbReference type="Pfam" id="PF01145">
    <property type="entry name" value="Band_7"/>
    <property type="match status" value="1"/>
</dbReference>
<gene>
    <name evidence="4" type="ORF">C8R26_11113</name>
</gene>
<dbReference type="CDD" id="cd03402">
    <property type="entry name" value="SPFH_like_u2"/>
    <property type="match status" value="1"/>
</dbReference>
<dbReference type="InterPro" id="IPR001107">
    <property type="entry name" value="Band_7"/>
</dbReference>